<dbReference type="InParanoid" id="A0A7L9FHR0"/>
<dbReference type="GeneID" id="59148627"/>
<dbReference type="AlphaFoldDB" id="A0A7L9FHR0"/>
<sequence length="119" mass="13772">MGKAASAVKSQAAMLKRAKAFVEKLKEEFKIEEVYVVGSRARGDYLEDSDIDLVIICDEMKGVRYIDRLNMMSKYLEPGVEFLVLTREEWEKSTSPYMLEMKKEARRLDDLLRDLSSQP</sequence>
<feature type="domain" description="Polymerase nucleotidyl transferase" evidence="1">
    <location>
        <begin position="20"/>
        <end position="98"/>
    </location>
</feature>
<dbReference type="Proteomes" id="UP000594121">
    <property type="component" value="Chromosome"/>
</dbReference>
<dbReference type="PANTHER" id="PTHR43449">
    <property type="entry name" value="NUCLEOTIDYLTRANSFERASE"/>
    <property type="match status" value="1"/>
</dbReference>
<dbReference type="EMBL" id="CP062310">
    <property type="protein sequence ID" value="QOJ79257.1"/>
    <property type="molecule type" value="Genomic_DNA"/>
</dbReference>
<dbReference type="KEGG" id="thel:IG193_01985"/>
<name>A0A7L9FHR0_9CREN</name>
<evidence type="ECO:0000313" key="3">
    <source>
        <dbReference type="Proteomes" id="UP000594121"/>
    </source>
</evidence>
<dbReference type="InterPro" id="IPR043519">
    <property type="entry name" value="NT_sf"/>
</dbReference>
<evidence type="ECO:0000313" key="2">
    <source>
        <dbReference type="EMBL" id="QOJ79257.1"/>
    </source>
</evidence>
<dbReference type="CDD" id="cd05403">
    <property type="entry name" value="NT_KNTase_like"/>
    <property type="match status" value="1"/>
</dbReference>
<protein>
    <submittedName>
        <fullName evidence="2">Nucleotidyltransferase domain-containing protein</fullName>
    </submittedName>
</protein>
<gene>
    <name evidence="2" type="ORF">IG193_01985</name>
</gene>
<organism evidence="2 3">
    <name type="scientific">Infirmifilum lucidum</name>
    <dbReference type="NCBI Taxonomy" id="2776706"/>
    <lineage>
        <taxon>Archaea</taxon>
        <taxon>Thermoproteota</taxon>
        <taxon>Thermoprotei</taxon>
        <taxon>Thermofilales</taxon>
        <taxon>Thermofilaceae</taxon>
        <taxon>Infirmifilum</taxon>
    </lineage>
</organism>
<dbReference type="RefSeq" id="WP_192819229.1">
    <property type="nucleotide sequence ID" value="NZ_CP062310.1"/>
</dbReference>
<dbReference type="GO" id="GO:0016779">
    <property type="term" value="F:nucleotidyltransferase activity"/>
    <property type="evidence" value="ECO:0007669"/>
    <property type="project" value="InterPro"/>
</dbReference>
<dbReference type="Pfam" id="PF01909">
    <property type="entry name" value="NTP_transf_2"/>
    <property type="match status" value="1"/>
</dbReference>
<keyword evidence="2" id="KW-0808">Transferase</keyword>
<evidence type="ECO:0000259" key="1">
    <source>
        <dbReference type="Pfam" id="PF01909"/>
    </source>
</evidence>
<keyword evidence="3" id="KW-1185">Reference proteome</keyword>
<reference evidence="2 3" key="1">
    <citation type="submission" date="2020-10" db="EMBL/GenBank/DDBJ databases">
        <title>Thermofilum lucidum 3507LT sp. nov. a novel member of Thermofilaceae family isolated from Chile hot spring, and proposal of description order Thermofilales.</title>
        <authorList>
            <person name="Zayulina K.S."/>
            <person name="Elcheninov A.G."/>
            <person name="Toshchakov S.V."/>
            <person name="Kublanov I.V."/>
        </authorList>
    </citation>
    <scope>NUCLEOTIDE SEQUENCE [LARGE SCALE GENOMIC DNA]</scope>
    <source>
        <strain evidence="2 3">3507LT</strain>
    </source>
</reference>
<accession>A0A7L9FHR0</accession>
<proteinExistence type="predicted"/>
<dbReference type="InterPro" id="IPR002934">
    <property type="entry name" value="Polymerase_NTP_transf_dom"/>
</dbReference>
<dbReference type="Gene3D" id="3.30.460.10">
    <property type="entry name" value="Beta Polymerase, domain 2"/>
    <property type="match status" value="1"/>
</dbReference>
<dbReference type="PANTHER" id="PTHR43449:SF1">
    <property type="entry name" value="POLYMERASE BETA NUCLEOTIDYLTRANSFERASE DOMAIN-CONTAINING PROTEIN"/>
    <property type="match status" value="1"/>
</dbReference>
<dbReference type="SUPFAM" id="SSF81301">
    <property type="entry name" value="Nucleotidyltransferase"/>
    <property type="match status" value="1"/>
</dbReference>